<sequence length="62" mass="7344">NTVRITRRKRRLQLRHDDDDNDDDNDNDDDDDVWPQWVCMSVTVNDTAARRDDLVSSAVWRA</sequence>
<feature type="compositionally biased region" description="Acidic residues" evidence="1">
    <location>
        <begin position="19"/>
        <end position="33"/>
    </location>
</feature>
<feature type="region of interest" description="Disordered" evidence="1">
    <location>
        <begin position="14"/>
        <end position="33"/>
    </location>
</feature>
<keyword evidence="3" id="KW-1185">Reference proteome</keyword>
<proteinExistence type="predicted"/>
<gene>
    <name evidence="2" type="ORF">K0M31_011092</name>
</gene>
<evidence type="ECO:0000313" key="3">
    <source>
        <dbReference type="Proteomes" id="UP001177670"/>
    </source>
</evidence>
<comment type="caution">
    <text evidence="2">The sequence shown here is derived from an EMBL/GenBank/DDBJ whole genome shotgun (WGS) entry which is preliminary data.</text>
</comment>
<dbReference type="EMBL" id="JAHYIQ010000003">
    <property type="protein sequence ID" value="KAK1133276.1"/>
    <property type="molecule type" value="Genomic_DNA"/>
</dbReference>
<name>A0AA40G942_9HYME</name>
<feature type="non-terminal residue" evidence="2">
    <location>
        <position position="1"/>
    </location>
</feature>
<organism evidence="2 3">
    <name type="scientific">Melipona bicolor</name>
    <dbReference type="NCBI Taxonomy" id="60889"/>
    <lineage>
        <taxon>Eukaryota</taxon>
        <taxon>Metazoa</taxon>
        <taxon>Ecdysozoa</taxon>
        <taxon>Arthropoda</taxon>
        <taxon>Hexapoda</taxon>
        <taxon>Insecta</taxon>
        <taxon>Pterygota</taxon>
        <taxon>Neoptera</taxon>
        <taxon>Endopterygota</taxon>
        <taxon>Hymenoptera</taxon>
        <taxon>Apocrita</taxon>
        <taxon>Aculeata</taxon>
        <taxon>Apoidea</taxon>
        <taxon>Anthophila</taxon>
        <taxon>Apidae</taxon>
        <taxon>Melipona</taxon>
    </lineage>
</organism>
<accession>A0AA40G942</accession>
<dbReference type="Proteomes" id="UP001177670">
    <property type="component" value="Unassembled WGS sequence"/>
</dbReference>
<reference evidence="2" key="1">
    <citation type="submission" date="2021-10" db="EMBL/GenBank/DDBJ databases">
        <title>Melipona bicolor Genome sequencing and assembly.</title>
        <authorList>
            <person name="Araujo N.S."/>
            <person name="Arias M.C."/>
        </authorList>
    </citation>
    <scope>NUCLEOTIDE SEQUENCE</scope>
    <source>
        <strain evidence="2">USP_2M_L1-L4_2017</strain>
        <tissue evidence="2">Whole body</tissue>
    </source>
</reference>
<evidence type="ECO:0000313" key="2">
    <source>
        <dbReference type="EMBL" id="KAK1133276.1"/>
    </source>
</evidence>
<protein>
    <submittedName>
        <fullName evidence="2">Uncharacterized protein</fullName>
    </submittedName>
</protein>
<evidence type="ECO:0000256" key="1">
    <source>
        <dbReference type="SAM" id="MobiDB-lite"/>
    </source>
</evidence>
<dbReference type="AlphaFoldDB" id="A0AA40G942"/>